<keyword evidence="4" id="KW-1185">Reference proteome</keyword>
<evidence type="ECO:0000313" key="4">
    <source>
        <dbReference type="Proteomes" id="UP000596742"/>
    </source>
</evidence>
<gene>
    <name evidence="3" type="ORF">MGAL_10B083118</name>
</gene>
<keyword evidence="1" id="KW-0472">Membrane</keyword>
<accession>A0A8B6F892</accession>
<evidence type="ECO:0008006" key="5">
    <source>
        <dbReference type="Google" id="ProtNLM"/>
    </source>
</evidence>
<keyword evidence="1" id="KW-0812">Transmembrane</keyword>
<dbReference type="OrthoDB" id="6134829at2759"/>
<proteinExistence type="predicted"/>
<feature type="transmembrane region" description="Helical" evidence="1">
    <location>
        <begin position="380"/>
        <end position="404"/>
    </location>
</feature>
<dbReference type="AlphaFoldDB" id="A0A8B6F892"/>
<dbReference type="Proteomes" id="UP000596742">
    <property type="component" value="Unassembled WGS sequence"/>
</dbReference>
<organism evidence="3 4">
    <name type="scientific">Mytilus galloprovincialis</name>
    <name type="common">Mediterranean mussel</name>
    <dbReference type="NCBI Taxonomy" id="29158"/>
    <lineage>
        <taxon>Eukaryota</taxon>
        <taxon>Metazoa</taxon>
        <taxon>Spiralia</taxon>
        <taxon>Lophotrochozoa</taxon>
        <taxon>Mollusca</taxon>
        <taxon>Bivalvia</taxon>
        <taxon>Autobranchia</taxon>
        <taxon>Pteriomorphia</taxon>
        <taxon>Mytilida</taxon>
        <taxon>Mytiloidea</taxon>
        <taxon>Mytilidae</taxon>
        <taxon>Mytilinae</taxon>
        <taxon>Mytilus</taxon>
    </lineage>
</organism>
<keyword evidence="1" id="KW-1133">Transmembrane helix</keyword>
<reference evidence="3" key="1">
    <citation type="submission" date="2018-11" db="EMBL/GenBank/DDBJ databases">
        <authorList>
            <person name="Alioto T."/>
            <person name="Alioto T."/>
        </authorList>
    </citation>
    <scope>NUCLEOTIDE SEQUENCE</scope>
</reference>
<name>A0A8B6F892_MYTGA</name>
<evidence type="ECO:0000313" key="3">
    <source>
        <dbReference type="EMBL" id="VDI45218.1"/>
    </source>
</evidence>
<evidence type="ECO:0000256" key="2">
    <source>
        <dbReference type="SAM" id="SignalP"/>
    </source>
</evidence>
<keyword evidence="2" id="KW-0732">Signal</keyword>
<dbReference type="EMBL" id="UYJE01006341">
    <property type="protein sequence ID" value="VDI45218.1"/>
    <property type="molecule type" value="Genomic_DNA"/>
</dbReference>
<evidence type="ECO:0000256" key="1">
    <source>
        <dbReference type="SAM" id="Phobius"/>
    </source>
</evidence>
<comment type="caution">
    <text evidence="3">The sequence shown here is derived from an EMBL/GenBank/DDBJ whole genome shotgun (WGS) entry which is preliminary data.</text>
</comment>
<feature type="signal peptide" evidence="2">
    <location>
        <begin position="1"/>
        <end position="23"/>
    </location>
</feature>
<sequence length="562" mass="63654">MVAVDMIVLHAIIVIVCIPFVKPSQELLRTDSNGITWDRAQGVCEPYGLENQEEYLREIDIPYEQEFWIGKAIYRVPTRWIEIIGCFSIEENHTHSFLAVESIGYCQHKCYSKNMGRYFGYKKLNMNTQTHNCVCLPNEMDERQQRAIQYCVNSTHFFVYRDYNGTVSTSSDPGNCTTICCGNCNTITANGNNLEGRSCSSKNDTLVGRCGTIQKLASTVFKWGLNYNESLNYCMSRNALLPSSNYCQKIETTSDFKGQLSWTNVFREEIEILQMKDFDGQPQRCFSGILIKVKGHTVLNITEQQCSVNKNYYVCKTNTEVKTQRPLFTHNRGMTEDVSTSPDLLSLHEKEKSSYQSTASLYSTETVLHNGQREKGNNSILTGAVIGGIISACSILAVIAALIACKIRSNGIFKESNTFEKGETSQLHFSNTINQDSTNTRKRKVNDLCETSASEYSVVNNLDFLEKMNATYTDAADEEYDILHDKQNRTMCMTENMYHSHGVHQNEVGPTYDSAAIVKGNHNDVNRLYDTSFSVVEGDYSYMSYKSHDHSMTTDIYDKSTL</sequence>
<feature type="chain" id="PRO_5032335616" description="C-type lectin domain-containing protein" evidence="2">
    <location>
        <begin position="24"/>
        <end position="562"/>
    </location>
</feature>
<protein>
    <recommendedName>
        <fullName evidence="5">C-type lectin domain-containing protein</fullName>
    </recommendedName>
</protein>